<gene>
    <name evidence="1" type="ORF">ILYODFUR_013690</name>
</gene>
<accession>A0ABV0VDT2</accession>
<comment type="caution">
    <text evidence="1">The sequence shown here is derived from an EMBL/GenBank/DDBJ whole genome shotgun (WGS) entry which is preliminary data.</text>
</comment>
<organism evidence="1 2">
    <name type="scientific">Ilyodon furcidens</name>
    <name type="common">goldbreast splitfin</name>
    <dbReference type="NCBI Taxonomy" id="33524"/>
    <lineage>
        <taxon>Eukaryota</taxon>
        <taxon>Metazoa</taxon>
        <taxon>Chordata</taxon>
        <taxon>Craniata</taxon>
        <taxon>Vertebrata</taxon>
        <taxon>Euteleostomi</taxon>
        <taxon>Actinopterygii</taxon>
        <taxon>Neopterygii</taxon>
        <taxon>Teleostei</taxon>
        <taxon>Neoteleostei</taxon>
        <taxon>Acanthomorphata</taxon>
        <taxon>Ovalentaria</taxon>
        <taxon>Atherinomorphae</taxon>
        <taxon>Cyprinodontiformes</taxon>
        <taxon>Goodeidae</taxon>
        <taxon>Ilyodon</taxon>
    </lineage>
</organism>
<reference evidence="1 2" key="1">
    <citation type="submission" date="2021-06" db="EMBL/GenBank/DDBJ databases">
        <authorList>
            <person name="Palmer J.M."/>
        </authorList>
    </citation>
    <scope>NUCLEOTIDE SEQUENCE [LARGE SCALE GENOMIC DNA]</scope>
    <source>
        <strain evidence="2">if_2019</strain>
        <tissue evidence="1">Muscle</tissue>
    </source>
</reference>
<proteinExistence type="predicted"/>
<name>A0ABV0VDT2_9TELE</name>
<dbReference type="EMBL" id="JAHRIQ010105391">
    <property type="protein sequence ID" value="MEQ2255421.1"/>
    <property type="molecule type" value="Genomic_DNA"/>
</dbReference>
<evidence type="ECO:0000313" key="1">
    <source>
        <dbReference type="EMBL" id="MEQ2255421.1"/>
    </source>
</evidence>
<sequence>MDSFEHAQSVNVELKCYANSDSYVAYVMFESQVRAESGLASNRTESHSSVTEFTRLAGRTHGLYFQTVLMREE</sequence>
<protein>
    <submittedName>
        <fullName evidence="1">Uncharacterized protein</fullName>
    </submittedName>
</protein>
<evidence type="ECO:0000313" key="2">
    <source>
        <dbReference type="Proteomes" id="UP001482620"/>
    </source>
</evidence>
<dbReference type="Proteomes" id="UP001482620">
    <property type="component" value="Unassembled WGS sequence"/>
</dbReference>
<keyword evidence="2" id="KW-1185">Reference proteome</keyword>